<gene>
    <name evidence="2" type="ORF">3S14_43</name>
</gene>
<organism evidence="2">
    <name type="scientific">uncultured Caudovirales phage</name>
    <dbReference type="NCBI Taxonomy" id="2100421"/>
    <lineage>
        <taxon>Viruses</taxon>
        <taxon>Duplodnaviria</taxon>
        <taxon>Heunggongvirae</taxon>
        <taxon>Uroviricota</taxon>
        <taxon>Caudoviricetes</taxon>
        <taxon>Peduoviridae</taxon>
        <taxon>Maltschvirus</taxon>
        <taxon>Maltschvirus maltsch</taxon>
    </lineage>
</organism>
<accession>A0A2H4J7E8</accession>
<reference evidence="2" key="1">
    <citation type="submission" date="2017-06" db="EMBL/GenBank/DDBJ databases">
        <title>Novel phages from South African skin metaviromes.</title>
        <authorList>
            <person name="van Zyl L.J."/>
            <person name="Abrahams Y."/>
            <person name="Stander E.A."/>
            <person name="Kirby B.M."/>
            <person name="Clavaud C."/>
            <person name="Farcet C."/>
            <person name="Breton L."/>
            <person name="Trindade M.I."/>
        </authorList>
    </citation>
    <scope>NUCLEOTIDE SEQUENCE</scope>
</reference>
<feature type="coiled-coil region" evidence="1">
    <location>
        <begin position="71"/>
        <end position="105"/>
    </location>
</feature>
<evidence type="ECO:0000256" key="1">
    <source>
        <dbReference type="SAM" id="Coils"/>
    </source>
</evidence>
<keyword evidence="1" id="KW-0175">Coiled coil</keyword>
<dbReference type="EMBL" id="MF417874">
    <property type="protein sequence ID" value="ASN68238.1"/>
    <property type="molecule type" value="Genomic_DNA"/>
</dbReference>
<sequence>MKFEYASKSQEYDASGAASATKVVLKNTDGAIVPVFLPVEKIDLSNTELLNAALEVIYQENFPQRAETERFNKLDEKIKEYNVLNEKAAETIAKMEAQMTKQQEQSRTAQVTLMNIIAKFYEKEVFNDEDLAELSIIDVKED</sequence>
<name>A0A2H4J7E8_9CAUD</name>
<dbReference type="Pfam" id="PF07104">
    <property type="entry name" value="DUF1366"/>
    <property type="match status" value="1"/>
</dbReference>
<proteinExistence type="predicted"/>
<evidence type="ECO:0000313" key="2">
    <source>
        <dbReference type="EMBL" id="ASN68238.1"/>
    </source>
</evidence>
<dbReference type="InterPro" id="IPR009796">
    <property type="entry name" value="DUF1366"/>
</dbReference>
<protein>
    <recommendedName>
        <fullName evidence="3">DUF1366 domain-containing protein</fullName>
    </recommendedName>
</protein>
<evidence type="ECO:0008006" key="3">
    <source>
        <dbReference type="Google" id="ProtNLM"/>
    </source>
</evidence>